<feature type="compositionally biased region" description="Low complexity" evidence="1">
    <location>
        <begin position="13"/>
        <end position="28"/>
    </location>
</feature>
<reference evidence="3" key="1">
    <citation type="journal article" date="2023" name="Mol. Phylogenet. Evol.">
        <title>Genome-scale phylogeny and comparative genomics of the fungal order Sordariales.</title>
        <authorList>
            <person name="Hensen N."/>
            <person name="Bonometti L."/>
            <person name="Westerberg I."/>
            <person name="Brannstrom I.O."/>
            <person name="Guillou S."/>
            <person name="Cros-Aarteil S."/>
            <person name="Calhoun S."/>
            <person name="Haridas S."/>
            <person name="Kuo A."/>
            <person name="Mondo S."/>
            <person name="Pangilinan J."/>
            <person name="Riley R."/>
            <person name="LaButti K."/>
            <person name="Andreopoulos B."/>
            <person name="Lipzen A."/>
            <person name="Chen C."/>
            <person name="Yan M."/>
            <person name="Daum C."/>
            <person name="Ng V."/>
            <person name="Clum A."/>
            <person name="Steindorff A."/>
            <person name="Ohm R.A."/>
            <person name="Martin F."/>
            <person name="Silar P."/>
            <person name="Natvig D.O."/>
            <person name="Lalanne C."/>
            <person name="Gautier V."/>
            <person name="Ament-Velasquez S.L."/>
            <person name="Kruys A."/>
            <person name="Hutchinson M.I."/>
            <person name="Powell A.J."/>
            <person name="Barry K."/>
            <person name="Miller A.N."/>
            <person name="Grigoriev I.V."/>
            <person name="Debuchy R."/>
            <person name="Gladieux P."/>
            <person name="Hiltunen Thoren M."/>
            <person name="Johannesson H."/>
        </authorList>
    </citation>
    <scope>NUCLEOTIDE SEQUENCE</scope>
    <source>
        <strain evidence="3">SMH4131-1</strain>
    </source>
</reference>
<dbReference type="EMBL" id="JAUEPO010000005">
    <property type="protein sequence ID" value="KAK3320805.1"/>
    <property type="molecule type" value="Genomic_DNA"/>
</dbReference>
<dbReference type="GO" id="GO:0004252">
    <property type="term" value="F:serine-type endopeptidase activity"/>
    <property type="evidence" value="ECO:0007669"/>
    <property type="project" value="InterPro"/>
</dbReference>
<feature type="compositionally biased region" description="Basic and acidic residues" evidence="1">
    <location>
        <begin position="363"/>
        <end position="380"/>
    </location>
</feature>
<accession>A0AAE0I9I1</accession>
<feature type="compositionally biased region" description="Polar residues" evidence="1">
    <location>
        <begin position="616"/>
        <end position="625"/>
    </location>
</feature>
<feature type="domain" description="Peptidase S8/S53" evidence="2">
    <location>
        <begin position="848"/>
        <end position="1076"/>
    </location>
</feature>
<feature type="compositionally biased region" description="Low complexity" evidence="1">
    <location>
        <begin position="416"/>
        <end position="434"/>
    </location>
</feature>
<feature type="compositionally biased region" description="Acidic residues" evidence="1">
    <location>
        <begin position="310"/>
        <end position="323"/>
    </location>
</feature>
<feature type="compositionally biased region" description="Basic and acidic residues" evidence="1">
    <location>
        <begin position="42"/>
        <end position="60"/>
    </location>
</feature>
<proteinExistence type="predicted"/>
<feature type="region of interest" description="Disordered" evidence="1">
    <location>
        <begin position="1"/>
        <end position="68"/>
    </location>
</feature>
<dbReference type="Pfam" id="PF00082">
    <property type="entry name" value="Peptidase_S8"/>
    <property type="match status" value="1"/>
</dbReference>
<dbReference type="InterPro" id="IPR036852">
    <property type="entry name" value="Peptidase_S8/S53_dom_sf"/>
</dbReference>
<dbReference type="Gene3D" id="3.40.50.200">
    <property type="entry name" value="Peptidase S8/S53 domain"/>
    <property type="match status" value="1"/>
</dbReference>
<dbReference type="InterPro" id="IPR036770">
    <property type="entry name" value="Ankyrin_rpt-contain_sf"/>
</dbReference>
<dbReference type="InterPro" id="IPR000209">
    <property type="entry name" value="Peptidase_S8/S53_dom"/>
</dbReference>
<feature type="compositionally biased region" description="Acidic residues" evidence="1">
    <location>
        <begin position="351"/>
        <end position="362"/>
    </location>
</feature>
<dbReference type="SUPFAM" id="SSF52743">
    <property type="entry name" value="Subtilisin-like"/>
    <property type="match status" value="1"/>
</dbReference>
<sequence>MGDVKKMEKNKTKSSGGDSKTKASGTKSKLSRPGAGGFQRSSYKDAEQPRRREDRNEVDRLFQTLDDGLRAFPSPSACSGACEDPYKCDHEYGDDDLPDGLSDEAVTEQKREKKLQHALEDFERAHLPNFRKESAKQVRGRETLLHVMASKWSESKDAWSPKQKRFLGWMLGHPEFHQMLEKENENGYTPMHLALSKKLDEFVNCVLEAPRGTGSGGGIINVLRRDSTSAGNCFHLATKHNFPHLQAMLEMCAANKDVLLVPNQAQKDTPLHIAVKVLELPVPDDSPEKHAPLFQVATPATGQPGRDGDGDAGQDEEDGEDDTEFHPDNDADDDESSASNNPTDDGGSDGGSDDGDGDDPETIEPKRYRPETDKEREDRLLATLEELGDETERPRPPASPPSPSSRYGHKERRADAMASTAAAATSPASTDLPPTHSVRLLVEANPDALEMVNTNGRTPYREREEALLADGLTKRTIARYVNYAMENDDGSEGEVSDAGSCSTGNDGASSAAMHGSSRREQRARELEAWAQRMLVVRDPVAHYIRSFCVREQRSREEKMTRLYKPGRECHIEFDLAGMPKTVVPHAYLDQLALHLKFESILKYVALPALSIEREQQQQPVPSHANSRPLPPGGGPASLPRGGSSDLVAVFDWLWRNGVREIIKVMVVDDRERPHADSAIVEALYGFQVEEWDWKRVDLCSEVIYEAAGASVREVSLYSSGNNAVLMGWASPEGLGNRAKFPRLEKVNIYVRDGLEDVAVRKRNTDRCKASIERLRNRKTRSPPTRKKPAGVKDVKVEIIPDKNKVGLSSEFYNAVDGRDPPWLESIQQFSNFLKAASDQEASGGVEPIKMAIIDDGIDATVVGLQPKIVGGATFCPYQHSSELVNSYFVPSGKHGTLMAQLICRLCPDVQLYIARLEELPASTGSGRRVTARSAAKAVNWAKNCGVSIISMSWTIQTTTPDNADMKSLERAIIAAHADNILMLCSASDQGAHAPEKCYPGDWNLGLRIGGATFDGDKLTWVDNNVDFWFPGRNVPFPADNDTKTVVYESGSSVATAAASGLAAVLLYAARLAHNNDATTMLRGRAAMETAFKGMASGSDRKFPRTTEILGKLFTEFWWTAKAKHNRTTVRGARGLSIETLAWDSVSKEALKDLLTHITRA</sequence>
<evidence type="ECO:0000313" key="4">
    <source>
        <dbReference type="Proteomes" id="UP001286456"/>
    </source>
</evidence>
<organism evidence="3 4">
    <name type="scientific">Cercophora scortea</name>
    <dbReference type="NCBI Taxonomy" id="314031"/>
    <lineage>
        <taxon>Eukaryota</taxon>
        <taxon>Fungi</taxon>
        <taxon>Dikarya</taxon>
        <taxon>Ascomycota</taxon>
        <taxon>Pezizomycotina</taxon>
        <taxon>Sordariomycetes</taxon>
        <taxon>Sordariomycetidae</taxon>
        <taxon>Sordariales</taxon>
        <taxon>Lasiosphaeriaceae</taxon>
        <taxon>Cercophora</taxon>
    </lineage>
</organism>
<gene>
    <name evidence="3" type="ORF">B0T19DRAFT_465808</name>
</gene>
<feature type="region of interest" description="Disordered" evidence="1">
    <location>
        <begin position="295"/>
        <end position="434"/>
    </location>
</feature>
<feature type="compositionally biased region" description="Basic and acidic residues" evidence="1">
    <location>
        <begin position="1"/>
        <end position="11"/>
    </location>
</feature>
<comment type="caution">
    <text evidence="3">The sequence shown here is derived from an EMBL/GenBank/DDBJ whole genome shotgun (WGS) entry which is preliminary data.</text>
</comment>
<reference evidence="3" key="2">
    <citation type="submission" date="2023-06" db="EMBL/GenBank/DDBJ databases">
        <authorList>
            <consortium name="Lawrence Berkeley National Laboratory"/>
            <person name="Haridas S."/>
            <person name="Hensen N."/>
            <person name="Bonometti L."/>
            <person name="Westerberg I."/>
            <person name="Brannstrom I.O."/>
            <person name="Guillou S."/>
            <person name="Cros-Aarteil S."/>
            <person name="Calhoun S."/>
            <person name="Kuo A."/>
            <person name="Mondo S."/>
            <person name="Pangilinan J."/>
            <person name="Riley R."/>
            <person name="Labutti K."/>
            <person name="Andreopoulos B."/>
            <person name="Lipzen A."/>
            <person name="Chen C."/>
            <person name="Yanf M."/>
            <person name="Daum C."/>
            <person name="Ng V."/>
            <person name="Clum A."/>
            <person name="Steindorff A."/>
            <person name="Ohm R."/>
            <person name="Martin F."/>
            <person name="Silar P."/>
            <person name="Natvig D."/>
            <person name="Lalanne C."/>
            <person name="Gautier V."/>
            <person name="Ament-Velasquez S.L."/>
            <person name="Kruys A."/>
            <person name="Hutchinson M.I."/>
            <person name="Powell A.J."/>
            <person name="Barry K."/>
            <person name="Miller A.N."/>
            <person name="Grigoriev I.V."/>
            <person name="Debuchy R."/>
            <person name="Gladieux P."/>
            <person name="Thoren M.H."/>
            <person name="Johannesson H."/>
        </authorList>
    </citation>
    <scope>NUCLEOTIDE SEQUENCE</scope>
    <source>
        <strain evidence="3">SMH4131-1</strain>
    </source>
</reference>
<feature type="region of interest" description="Disordered" evidence="1">
    <location>
        <begin position="487"/>
        <end position="519"/>
    </location>
</feature>
<feature type="region of interest" description="Disordered" evidence="1">
    <location>
        <begin position="615"/>
        <end position="638"/>
    </location>
</feature>
<keyword evidence="4" id="KW-1185">Reference proteome</keyword>
<evidence type="ECO:0000259" key="2">
    <source>
        <dbReference type="Pfam" id="PF00082"/>
    </source>
</evidence>
<evidence type="ECO:0000256" key="1">
    <source>
        <dbReference type="SAM" id="MobiDB-lite"/>
    </source>
</evidence>
<dbReference type="GO" id="GO:0006508">
    <property type="term" value="P:proteolysis"/>
    <property type="evidence" value="ECO:0007669"/>
    <property type="project" value="InterPro"/>
</dbReference>
<feature type="compositionally biased region" description="Polar residues" evidence="1">
    <location>
        <begin position="499"/>
        <end position="508"/>
    </location>
</feature>
<dbReference type="AlphaFoldDB" id="A0AAE0I9I1"/>
<dbReference type="Proteomes" id="UP001286456">
    <property type="component" value="Unassembled WGS sequence"/>
</dbReference>
<dbReference type="Gene3D" id="1.25.40.20">
    <property type="entry name" value="Ankyrin repeat-containing domain"/>
    <property type="match status" value="1"/>
</dbReference>
<protein>
    <submittedName>
        <fullName evidence="3">Subtilisin</fullName>
    </submittedName>
</protein>
<name>A0AAE0I9I1_9PEZI</name>
<evidence type="ECO:0000313" key="3">
    <source>
        <dbReference type="EMBL" id="KAK3320805.1"/>
    </source>
</evidence>